<evidence type="ECO:0000256" key="10">
    <source>
        <dbReference type="ARBA" id="ARBA00023163"/>
    </source>
</evidence>
<evidence type="ECO:0000256" key="11">
    <source>
        <dbReference type="ARBA" id="ARBA00023242"/>
    </source>
</evidence>
<feature type="compositionally biased region" description="Basic and acidic residues" evidence="12">
    <location>
        <begin position="1124"/>
        <end position="1154"/>
    </location>
</feature>
<keyword evidence="9" id="KW-0805">Transcription regulation</keyword>
<feature type="compositionally biased region" description="Basic residues" evidence="12">
    <location>
        <begin position="247"/>
        <end position="257"/>
    </location>
</feature>
<keyword evidence="10" id="KW-0804">Transcription</keyword>
<dbReference type="Proteomes" id="UP000019132">
    <property type="component" value="Unassembled WGS sequence"/>
</dbReference>
<dbReference type="Pfam" id="PF00271">
    <property type="entry name" value="Helicase_C"/>
    <property type="match status" value="1"/>
</dbReference>
<dbReference type="GO" id="GO:0003677">
    <property type="term" value="F:DNA binding"/>
    <property type="evidence" value="ECO:0007669"/>
    <property type="project" value="TreeGrafter"/>
</dbReference>
<dbReference type="PROSITE" id="PS51192">
    <property type="entry name" value="HELICASE_ATP_BIND_1"/>
    <property type="match status" value="1"/>
</dbReference>
<feature type="region of interest" description="Disordered" evidence="12">
    <location>
        <begin position="1969"/>
        <end position="1990"/>
    </location>
</feature>
<keyword evidence="7" id="KW-0862">Zinc</keyword>
<keyword evidence="8" id="KW-0067">ATP-binding</keyword>
<keyword evidence="2" id="KW-0479">Metal-binding</keyword>
<dbReference type="GO" id="GO:0000785">
    <property type="term" value="C:chromatin"/>
    <property type="evidence" value="ECO:0007669"/>
    <property type="project" value="TreeGrafter"/>
</dbReference>
<feature type="domain" description="Chromo" evidence="13">
    <location>
        <begin position="301"/>
        <end position="389"/>
    </location>
</feature>
<dbReference type="GO" id="GO:0140658">
    <property type="term" value="F:ATP-dependent chromatin remodeler activity"/>
    <property type="evidence" value="ECO:0007669"/>
    <property type="project" value="TreeGrafter"/>
</dbReference>
<evidence type="ECO:0000256" key="6">
    <source>
        <dbReference type="ARBA" id="ARBA00022801"/>
    </source>
</evidence>
<dbReference type="InterPro" id="IPR000953">
    <property type="entry name" value="Chromo/chromo_shadow_dom"/>
</dbReference>
<dbReference type="InterPro" id="IPR013083">
    <property type="entry name" value="Znf_RING/FYVE/PHD"/>
</dbReference>
<dbReference type="Gene3D" id="3.30.40.10">
    <property type="entry name" value="Zinc/RING finger domain, C3HC4 (zinc finger)"/>
    <property type="match status" value="1"/>
</dbReference>
<reference evidence="17" key="1">
    <citation type="journal article" date="2010" name="Genome Biol.">
        <title>Genome sequence of the necrotrophic plant pathogen Pythium ultimum reveals original pathogenicity mechanisms and effector repertoire.</title>
        <authorList>
            <person name="Levesque C.A."/>
            <person name="Brouwer H."/>
            <person name="Cano L."/>
            <person name="Hamilton J.P."/>
            <person name="Holt C."/>
            <person name="Huitema E."/>
            <person name="Raffaele S."/>
            <person name="Robideau G.P."/>
            <person name="Thines M."/>
            <person name="Win J."/>
            <person name="Zerillo M.M."/>
            <person name="Beakes G.W."/>
            <person name="Boore J.L."/>
            <person name="Busam D."/>
            <person name="Dumas B."/>
            <person name="Ferriera S."/>
            <person name="Fuerstenberg S.I."/>
            <person name="Gachon C.M."/>
            <person name="Gaulin E."/>
            <person name="Govers F."/>
            <person name="Grenville-Briggs L."/>
            <person name="Horner N."/>
            <person name="Hostetler J."/>
            <person name="Jiang R.H."/>
            <person name="Johnson J."/>
            <person name="Krajaejun T."/>
            <person name="Lin H."/>
            <person name="Meijer H.J."/>
            <person name="Moore B."/>
            <person name="Morris P."/>
            <person name="Phuntmart V."/>
            <person name="Puiu D."/>
            <person name="Shetty J."/>
            <person name="Stajich J.E."/>
            <person name="Tripathy S."/>
            <person name="Wawra S."/>
            <person name="van West P."/>
            <person name="Whitty B.R."/>
            <person name="Coutinho P.M."/>
            <person name="Henrissat B."/>
            <person name="Martin F."/>
            <person name="Thomas P.D."/>
            <person name="Tyler B.M."/>
            <person name="De Vries R.P."/>
            <person name="Kamoun S."/>
            <person name="Yandell M."/>
            <person name="Tisserat N."/>
            <person name="Buell C.R."/>
        </authorList>
    </citation>
    <scope>NUCLEOTIDE SEQUENCE</scope>
    <source>
        <strain evidence="17">DAOM:BR144</strain>
    </source>
</reference>
<organism evidence="16 17">
    <name type="scientific">Globisporangium ultimum (strain ATCC 200006 / CBS 805.95 / DAOM BR144)</name>
    <name type="common">Pythium ultimum</name>
    <dbReference type="NCBI Taxonomy" id="431595"/>
    <lineage>
        <taxon>Eukaryota</taxon>
        <taxon>Sar</taxon>
        <taxon>Stramenopiles</taxon>
        <taxon>Oomycota</taxon>
        <taxon>Peronosporomycetes</taxon>
        <taxon>Pythiales</taxon>
        <taxon>Pythiaceae</taxon>
        <taxon>Globisporangium</taxon>
    </lineage>
</organism>
<dbReference type="SMART" id="SM00490">
    <property type="entry name" value="HELICc"/>
    <property type="match status" value="1"/>
</dbReference>
<keyword evidence="17" id="KW-1185">Reference proteome</keyword>
<dbReference type="SUPFAM" id="SSF54160">
    <property type="entry name" value="Chromo domain-like"/>
    <property type="match status" value="2"/>
</dbReference>
<evidence type="ECO:0000256" key="12">
    <source>
        <dbReference type="SAM" id="MobiDB-lite"/>
    </source>
</evidence>
<dbReference type="InterPro" id="IPR049730">
    <property type="entry name" value="SNF2/RAD54-like_C"/>
</dbReference>
<dbReference type="InterPro" id="IPR001965">
    <property type="entry name" value="Znf_PHD"/>
</dbReference>
<dbReference type="Gene3D" id="3.40.50.300">
    <property type="entry name" value="P-loop containing nucleotide triphosphate hydrolases"/>
    <property type="match status" value="1"/>
</dbReference>
<feature type="domain" description="Helicase ATP-binding" evidence="14">
    <location>
        <begin position="524"/>
        <end position="702"/>
    </location>
</feature>
<dbReference type="EnsemblProtists" id="PYU1_T012775">
    <property type="protein sequence ID" value="PYU1_T012775"/>
    <property type="gene ID" value="PYU1_G012749"/>
</dbReference>
<feature type="compositionally biased region" description="Basic residues" evidence="12">
    <location>
        <begin position="214"/>
        <end position="227"/>
    </location>
</feature>
<keyword evidence="4" id="KW-0547">Nucleotide-binding</keyword>
<dbReference type="GO" id="GO:0003682">
    <property type="term" value="F:chromatin binding"/>
    <property type="evidence" value="ECO:0007669"/>
    <property type="project" value="TreeGrafter"/>
</dbReference>
<dbReference type="PROSITE" id="PS51194">
    <property type="entry name" value="HELICASE_CTER"/>
    <property type="match status" value="1"/>
</dbReference>
<dbReference type="SUPFAM" id="SSF52540">
    <property type="entry name" value="P-loop containing nucleoside triphosphate hydrolases"/>
    <property type="match status" value="2"/>
</dbReference>
<dbReference type="InterPro" id="IPR001650">
    <property type="entry name" value="Helicase_C-like"/>
</dbReference>
<keyword evidence="6" id="KW-0378">Hydrolase</keyword>
<keyword evidence="11" id="KW-0539">Nucleus</keyword>
<dbReference type="InterPro" id="IPR023780">
    <property type="entry name" value="Chromo_domain"/>
</dbReference>
<dbReference type="GO" id="GO:0005634">
    <property type="term" value="C:nucleus"/>
    <property type="evidence" value="ECO:0007669"/>
    <property type="project" value="UniProtKB-SubCell"/>
</dbReference>
<feature type="region of interest" description="Disordered" evidence="12">
    <location>
        <begin position="1293"/>
        <end position="1328"/>
    </location>
</feature>
<dbReference type="PANTHER" id="PTHR45623">
    <property type="entry name" value="CHROMODOMAIN-HELICASE-DNA-BINDING PROTEIN 3-RELATED-RELATED"/>
    <property type="match status" value="1"/>
</dbReference>
<feature type="region of interest" description="Disordered" evidence="12">
    <location>
        <begin position="1108"/>
        <end position="1155"/>
    </location>
</feature>
<evidence type="ECO:0000256" key="3">
    <source>
        <dbReference type="ARBA" id="ARBA00022737"/>
    </source>
</evidence>
<keyword evidence="5" id="KW-0863">Zinc-finger</keyword>
<dbReference type="PANTHER" id="PTHR45623:SF11">
    <property type="entry name" value="KISMET, ISOFORM C"/>
    <property type="match status" value="1"/>
</dbReference>
<dbReference type="GO" id="GO:0008270">
    <property type="term" value="F:zinc ion binding"/>
    <property type="evidence" value="ECO:0007669"/>
    <property type="project" value="UniProtKB-KW"/>
</dbReference>
<evidence type="ECO:0000256" key="2">
    <source>
        <dbReference type="ARBA" id="ARBA00022723"/>
    </source>
</evidence>
<dbReference type="InterPro" id="IPR038718">
    <property type="entry name" value="SNF2-like_sf"/>
</dbReference>
<name>K3X6C6_GLOUD</name>
<dbReference type="VEuPathDB" id="FungiDB:PYU1_G012749"/>
<comment type="subcellular location">
    <subcellularLocation>
        <location evidence="1">Nucleus</location>
    </subcellularLocation>
</comment>
<dbReference type="GO" id="GO:0005524">
    <property type="term" value="F:ATP binding"/>
    <property type="evidence" value="ECO:0007669"/>
    <property type="project" value="UniProtKB-KW"/>
</dbReference>
<dbReference type="Gene3D" id="2.40.50.40">
    <property type="match status" value="2"/>
</dbReference>
<dbReference type="CDD" id="cd18793">
    <property type="entry name" value="SF2_C_SNF"/>
    <property type="match status" value="1"/>
</dbReference>
<dbReference type="PROSITE" id="PS00598">
    <property type="entry name" value="CHROMO_1"/>
    <property type="match status" value="1"/>
</dbReference>
<dbReference type="SMART" id="SM00249">
    <property type="entry name" value="PHD"/>
    <property type="match status" value="1"/>
</dbReference>
<dbReference type="GO" id="GO:0016887">
    <property type="term" value="F:ATP hydrolysis activity"/>
    <property type="evidence" value="ECO:0007669"/>
    <property type="project" value="TreeGrafter"/>
</dbReference>
<feature type="compositionally biased region" description="Basic and acidic residues" evidence="12">
    <location>
        <begin position="1483"/>
        <end position="1499"/>
    </location>
</feature>
<feature type="domain" description="Chromo" evidence="13">
    <location>
        <begin position="412"/>
        <end position="477"/>
    </location>
</feature>
<dbReference type="InterPro" id="IPR014001">
    <property type="entry name" value="Helicase_ATP-bd"/>
</dbReference>
<dbReference type="OMA" id="THMRREN"/>
<evidence type="ECO:0000313" key="17">
    <source>
        <dbReference type="Proteomes" id="UP000019132"/>
    </source>
</evidence>
<feature type="compositionally biased region" description="Low complexity" evidence="12">
    <location>
        <begin position="167"/>
        <end position="184"/>
    </location>
</feature>
<sequence length="1997" mass="227637">MADDDANVQYCVCQQVDSGIMIECIRGTGGCNSWVHPSCCGLILTQDELEAIDSYICPLCESPSDDYSKMKALNTKLANRLAKKERKRKLAEQMGSNASNDEKSKKSSSTSGSAKASSSSTASGGAAPSSAKPKTKRKWTCKHCAHENTEREATECDACHLPRKSKSTNSSSSSKKKSSSSSSGMKEKEKKKKHKHSSAKGDGSDANAGESDRRRSRRESNKKKKSYHVPNSDEDLSSGTDDDGQKMKHKRRGKKRRREDEDDDGANGLFDSESDEAEFQVDLVRKRKKQEIQEQYTPTSMIIERIMGVRKREVVEAATGPPPDSAAASIFAPRTVTTIITEYYIKWKGFSYLHCSWESLEVLLEIDPNNKQRIKRFHEKEQHHSQHHHQQKPFLEGGDEDNEMEYFNPEYMEIHRVLADRKETPMPPDPSTPDAPLDDGVRYLVKWRILPYTDATWERACDLKDDIAIQRYKKFLEVPPKEEWEPLPRPTLREYRKLEESPLFGEDRTLSLRAYQLEGLNWLIWNWYNERPSILADEMGLGKTIQTLAFLDRLRFSENIMSRGPFLVVAPLSLIAQWQNECETWTTMNCIVYHGNSDSRELIRDYEFYYPDSQNKPDKTKPYRFNILVTTYEVAIKDISILTKIKWRCLIVDEAHRLKNQASRLVEQMRSLHRDHCVLLTGTPLQNKTEELWALLNFLDGKSFPSVQDFLEKFGDLHEAQQVADLHKMLKPYLLRRVKEDVEKSLPPKEETIIEVELTPVQKQWYRAIYERNTAFLNRGGNPNNVPNLMNVMMELRKCCNHPYLNNGVEDILSEGLVSDAQRHEMMVKCCGKMVLIDKLLSRLKEGGHKVLIFSQMVRVLDIIEDYLRYMGYLHERLDGNIRGNDRQAAVDRFVKPEYNRFVMLLSTKAGGLGLNLTAADTVIIFDSDWNPQNDLQAQARAHRIGQTHSVKIYRLITRKTYEMHMFHKASLKLGLDKAVLTHMRRENEDQKEGKKKSSKAEESKEIDELLKRGAYDVFRDDDTAAEQFCAADIDQILQRSSQVVQYEQQAKSSFSKASFVSATTSDDIDIDDPDFWKKAVGLTEPDPAELADDVPLQRKRTRVSRFGATGSMFDSDGDEDDELDKKDKETEKKEREREKELEKERLAEEKNQPRDWTLNGRDRLQRALMHFGFGRWEIIRSQSGGSRTVDEVEQFAREFIYVLGLSSVESLTSTSKDDSSFIKSLVRASLYAQKEHLVNEEEIPPVLKDEEFVLKLKQGGARRVLIRLDMLVRLQRLVAKACDKLDAEHYAEQEQNKHNGDQQMEGKSNEEEKERTPLPSATADADERVAYHGVSKVMAKIELVDVGERPSWTLITPWWDQEADRNLLMGVFLHGYGRVAQILSDPRLRFAQLEKAEEEAEAKLAAAVSDEKSPETQSNDAATDASTSPVKTEDDDIKMSDAESDDESSTVNGDDDDADTKSQTGSTSGSTSVKGSATSAPVKKEDNSSEASEKKFKQPEVQQMNRLLFWLLSAEDIKRHKELESYKKERAGIEQQRQVTLEKKQRVVSLRRVELKAMQLAQVDMLRHMSVLRNAKELPDAVIAQKIKQKDWTKEERRTLSYLIGMYGAPRILAKNSISAANDGSVSRDNVLSRPFAWQTDSVSWMNIVRWGKLNKTAELARRFFEEKFLPKCIEVANMKADPLASDQRATALADLIGIEFVDAHEGVLAHGLKAKHQAWVTLRRIQLLQDVLDILSTRAQELVAYLRSGSDTLVQDMPVWWCPWIHDLALFHGMARYGIYGWENIVLDRQLPFHREARSEHIRAVFLEGTDSFAPLYRHHFDSEGSMSAWFDRVVEEFPSFSVLERKVQRICTDFIGNDNELFRGERYHEPEYRREFSIPASTNCLEISVMQQIKKRDAPVDRSVVAPAIGNVSTALAHSDGSQLTSAESKARRREFLERAIAVHAVGASVAPRSDVATGSITTTTTLQSMGSAHDTAHEPKPTTSQIPIQMLMS</sequence>
<dbReference type="SMART" id="SM00298">
    <property type="entry name" value="CHROMO"/>
    <property type="match status" value="2"/>
</dbReference>
<feature type="region of interest" description="Disordered" evidence="12">
    <location>
        <begin position="378"/>
        <end position="400"/>
    </location>
</feature>
<dbReference type="SUPFAM" id="SSF57903">
    <property type="entry name" value="FYVE/PHD zinc finger"/>
    <property type="match status" value="1"/>
</dbReference>
<dbReference type="InterPro" id="IPR023779">
    <property type="entry name" value="Chromodomain_CS"/>
</dbReference>
<feature type="compositionally biased region" description="Low complexity" evidence="12">
    <location>
        <begin position="1462"/>
        <end position="1481"/>
    </location>
</feature>
<protein>
    <recommendedName>
        <fullName evidence="18">Chromodomain-helicase-DNA-binding protein 6</fullName>
    </recommendedName>
</protein>
<dbReference type="SMART" id="SM00487">
    <property type="entry name" value="DEXDc"/>
    <property type="match status" value="1"/>
</dbReference>
<evidence type="ECO:0000256" key="5">
    <source>
        <dbReference type="ARBA" id="ARBA00022771"/>
    </source>
</evidence>
<dbReference type="HOGENOM" id="CLU_000722_0_0_1"/>
<dbReference type="EMBL" id="GL376588">
    <property type="status" value="NOT_ANNOTATED_CDS"/>
    <property type="molecule type" value="Genomic_DNA"/>
</dbReference>
<evidence type="ECO:0000256" key="7">
    <source>
        <dbReference type="ARBA" id="ARBA00022833"/>
    </source>
</evidence>
<evidence type="ECO:0000256" key="8">
    <source>
        <dbReference type="ARBA" id="ARBA00022840"/>
    </source>
</evidence>
<dbReference type="InParanoid" id="K3X6C6"/>
<dbReference type="CDD" id="cd17995">
    <property type="entry name" value="DEXHc_CHD6_7_8_9"/>
    <property type="match status" value="1"/>
</dbReference>
<dbReference type="Gene3D" id="3.40.50.10810">
    <property type="entry name" value="Tandem AAA-ATPase domain"/>
    <property type="match status" value="1"/>
</dbReference>
<accession>K3X6C6</accession>
<evidence type="ECO:0000313" key="16">
    <source>
        <dbReference type="EnsemblProtists" id="PYU1_T012775"/>
    </source>
</evidence>
<dbReference type="InterPro" id="IPR011011">
    <property type="entry name" value="Znf_FYVE_PHD"/>
</dbReference>
<feature type="compositionally biased region" description="Low complexity" evidence="12">
    <location>
        <begin position="107"/>
        <end position="132"/>
    </location>
</feature>
<reference evidence="16" key="3">
    <citation type="submission" date="2015-02" db="UniProtKB">
        <authorList>
            <consortium name="EnsemblProtists"/>
        </authorList>
    </citation>
    <scope>IDENTIFICATION</scope>
    <source>
        <strain evidence="16">DAOM BR144</strain>
    </source>
</reference>
<feature type="compositionally biased region" description="Polar residues" evidence="12">
    <location>
        <begin position="1416"/>
        <end position="1431"/>
    </location>
</feature>
<dbReference type="PROSITE" id="PS50013">
    <property type="entry name" value="CHROMO_2"/>
    <property type="match status" value="2"/>
</dbReference>
<dbReference type="Pfam" id="PF00385">
    <property type="entry name" value="Chromo"/>
    <property type="match status" value="2"/>
</dbReference>
<evidence type="ECO:0000259" key="13">
    <source>
        <dbReference type="PROSITE" id="PS50013"/>
    </source>
</evidence>
<keyword evidence="3" id="KW-0677">Repeat</keyword>
<dbReference type="Gene3D" id="1.10.10.60">
    <property type="entry name" value="Homeodomain-like"/>
    <property type="match status" value="1"/>
</dbReference>
<feature type="region of interest" description="Disordered" evidence="12">
    <location>
        <begin position="84"/>
        <end position="139"/>
    </location>
</feature>
<evidence type="ECO:0008006" key="18">
    <source>
        <dbReference type="Google" id="ProtNLM"/>
    </source>
</evidence>
<dbReference type="Pfam" id="PF00176">
    <property type="entry name" value="SNF2-rel_dom"/>
    <property type="match status" value="1"/>
</dbReference>
<feature type="region of interest" description="Disordered" evidence="12">
    <location>
        <begin position="152"/>
        <end position="273"/>
    </location>
</feature>
<evidence type="ECO:0000259" key="15">
    <source>
        <dbReference type="PROSITE" id="PS51194"/>
    </source>
</evidence>
<dbReference type="InterPro" id="IPR000330">
    <property type="entry name" value="SNF2_N"/>
</dbReference>
<dbReference type="eggNOG" id="KOG0384">
    <property type="taxonomic scope" value="Eukaryota"/>
</dbReference>
<evidence type="ECO:0000256" key="1">
    <source>
        <dbReference type="ARBA" id="ARBA00004123"/>
    </source>
</evidence>
<dbReference type="GO" id="GO:0042393">
    <property type="term" value="F:histone binding"/>
    <property type="evidence" value="ECO:0007669"/>
    <property type="project" value="TreeGrafter"/>
</dbReference>
<evidence type="ECO:0000259" key="14">
    <source>
        <dbReference type="PROSITE" id="PS51192"/>
    </source>
</evidence>
<dbReference type="InterPro" id="IPR027417">
    <property type="entry name" value="P-loop_NTPase"/>
</dbReference>
<proteinExistence type="predicted"/>
<feature type="region of interest" description="Disordered" evidence="12">
    <location>
        <begin position="985"/>
        <end position="1005"/>
    </location>
</feature>
<dbReference type="InterPro" id="IPR016197">
    <property type="entry name" value="Chromo-like_dom_sf"/>
</dbReference>
<feature type="compositionally biased region" description="Basic and acidic residues" evidence="12">
    <location>
        <begin position="1308"/>
        <end position="1317"/>
    </location>
</feature>
<dbReference type="STRING" id="431595.K3X6C6"/>
<dbReference type="CDD" id="cd18668">
    <property type="entry name" value="CD1_tandem_CHD5-9_like"/>
    <property type="match status" value="1"/>
</dbReference>
<feature type="region of interest" description="Disordered" evidence="12">
    <location>
        <begin position="1403"/>
        <end position="1499"/>
    </location>
</feature>
<reference evidence="17" key="2">
    <citation type="submission" date="2010-04" db="EMBL/GenBank/DDBJ databases">
        <authorList>
            <person name="Buell R."/>
            <person name="Hamilton J."/>
            <person name="Hostetler J."/>
        </authorList>
    </citation>
    <scope>NUCLEOTIDE SEQUENCE [LARGE SCALE GENOMIC DNA]</scope>
    <source>
        <strain evidence="17">DAOM:BR144</strain>
    </source>
</reference>
<feature type="compositionally biased region" description="Acidic residues" evidence="12">
    <location>
        <begin position="232"/>
        <end position="242"/>
    </location>
</feature>
<feature type="compositionally biased region" description="Basic residues" evidence="12">
    <location>
        <begin position="189"/>
        <end position="198"/>
    </location>
</feature>
<evidence type="ECO:0000256" key="9">
    <source>
        <dbReference type="ARBA" id="ARBA00023015"/>
    </source>
</evidence>
<feature type="compositionally biased region" description="Acidic residues" evidence="12">
    <location>
        <begin position="1443"/>
        <end position="1459"/>
    </location>
</feature>
<feature type="domain" description="Helicase C-terminal" evidence="15">
    <location>
        <begin position="836"/>
        <end position="988"/>
    </location>
</feature>
<evidence type="ECO:0000256" key="4">
    <source>
        <dbReference type="ARBA" id="ARBA00022741"/>
    </source>
</evidence>